<dbReference type="InterPro" id="IPR036286">
    <property type="entry name" value="LexA/Signal_pep-like_sf"/>
</dbReference>
<dbReference type="EMBL" id="CP014687">
    <property type="protein sequence ID" value="AQT04829.1"/>
    <property type="molecule type" value="Genomic_DNA"/>
</dbReference>
<accession>A0A1U9LEK9</accession>
<dbReference type="KEGG" id="aper:A0U91_07755"/>
<reference evidence="2 3" key="1">
    <citation type="submission" date="2016-03" db="EMBL/GenBank/DDBJ databases">
        <title>Acetic acid bacteria sequencing.</title>
        <authorList>
            <person name="Brandt J."/>
            <person name="Jakob F."/>
            <person name="Vogel R.F."/>
        </authorList>
    </citation>
    <scope>NUCLEOTIDE SEQUENCE [LARGE SCALE GENOMIC DNA]</scope>
    <source>
        <strain evidence="2 3">TMW2.1084</strain>
    </source>
</reference>
<gene>
    <name evidence="2" type="ORF">A0U91_07755</name>
</gene>
<evidence type="ECO:0000313" key="2">
    <source>
        <dbReference type="EMBL" id="AQT04829.1"/>
    </source>
</evidence>
<name>A0A1U9LEK9_9PROT</name>
<dbReference type="Gene3D" id="2.10.109.10">
    <property type="entry name" value="Umud Fragment, subunit A"/>
    <property type="match status" value="1"/>
</dbReference>
<dbReference type="STRING" id="1076596.A0U91_07755"/>
<proteinExistence type="predicted"/>
<sequence>MSAGVGISIMNANMRNIANYASAKMRRDLNDLICENAHMSKDVRTLRSEQQNYIDGIKERTGKSYSAIARAIGVAPSTIVRFMDDAASSHSLSAKTMEKLKVVFDLPNVSTPNIEHLLYSEPVALAGSIQAGVWQDTGLFTPQAPPEYIMIAPDERYPGVRRWAFRVRGDSMDKLYPDGTIVVAVSFFDLCRQPKTGDKVIAIRKEHGLEEATLKEIEMLDDGSVALWPRSTNPRFSQAIIINNTIDENIPDDGCHGDYRIEALVIQSIRRE</sequence>
<dbReference type="Pfam" id="PF00717">
    <property type="entry name" value="Peptidase_S24"/>
    <property type="match status" value="1"/>
</dbReference>
<dbReference type="AlphaFoldDB" id="A0A1U9LEK9"/>
<dbReference type="InterPro" id="IPR039418">
    <property type="entry name" value="LexA-like"/>
</dbReference>
<evidence type="ECO:0000313" key="3">
    <source>
        <dbReference type="Proteomes" id="UP000189055"/>
    </source>
</evidence>
<dbReference type="Proteomes" id="UP000189055">
    <property type="component" value="Chromosome"/>
</dbReference>
<dbReference type="CDD" id="cd06529">
    <property type="entry name" value="S24_LexA-like"/>
    <property type="match status" value="1"/>
</dbReference>
<dbReference type="SUPFAM" id="SSF51306">
    <property type="entry name" value="LexA/Signal peptidase"/>
    <property type="match status" value="1"/>
</dbReference>
<feature type="domain" description="Peptidase S24/S26A/S26B/S26C" evidence="1">
    <location>
        <begin position="127"/>
        <end position="241"/>
    </location>
</feature>
<dbReference type="InterPro" id="IPR015927">
    <property type="entry name" value="Peptidase_S24_S26A/B/C"/>
</dbReference>
<organism evidence="2 3">
    <name type="scientific">Acetobacter persici</name>
    <dbReference type="NCBI Taxonomy" id="1076596"/>
    <lineage>
        <taxon>Bacteria</taxon>
        <taxon>Pseudomonadati</taxon>
        <taxon>Pseudomonadota</taxon>
        <taxon>Alphaproteobacteria</taxon>
        <taxon>Acetobacterales</taxon>
        <taxon>Acetobacteraceae</taxon>
        <taxon>Acetobacter</taxon>
    </lineage>
</organism>
<protein>
    <recommendedName>
        <fullName evidence="1">Peptidase S24/S26A/S26B/S26C domain-containing protein</fullName>
    </recommendedName>
</protein>
<evidence type="ECO:0000259" key="1">
    <source>
        <dbReference type="Pfam" id="PF00717"/>
    </source>
</evidence>